<name>A0AAW0AS48_9AGAR</name>
<accession>A0AAW0AS48</accession>
<proteinExistence type="predicted"/>
<dbReference type="EMBL" id="JAWWNJ010000051">
    <property type="protein sequence ID" value="KAK7016267.1"/>
    <property type="molecule type" value="Genomic_DNA"/>
</dbReference>
<evidence type="ECO:0000313" key="2">
    <source>
        <dbReference type="Proteomes" id="UP001362999"/>
    </source>
</evidence>
<protein>
    <submittedName>
        <fullName evidence="1">Uncharacterized protein</fullName>
    </submittedName>
</protein>
<comment type="caution">
    <text evidence="1">The sequence shown here is derived from an EMBL/GenBank/DDBJ whole genome shotgun (WGS) entry which is preliminary data.</text>
</comment>
<dbReference type="AlphaFoldDB" id="A0AAW0AS48"/>
<reference evidence="1 2" key="1">
    <citation type="journal article" date="2024" name="J Genomics">
        <title>Draft genome sequencing and assembly of Favolaschia claudopus CIRM-BRFM 2984 isolated from oak limbs.</title>
        <authorList>
            <person name="Navarro D."/>
            <person name="Drula E."/>
            <person name="Chaduli D."/>
            <person name="Cazenave R."/>
            <person name="Ahrendt S."/>
            <person name="Wang J."/>
            <person name="Lipzen A."/>
            <person name="Daum C."/>
            <person name="Barry K."/>
            <person name="Grigoriev I.V."/>
            <person name="Favel A."/>
            <person name="Rosso M.N."/>
            <person name="Martin F."/>
        </authorList>
    </citation>
    <scope>NUCLEOTIDE SEQUENCE [LARGE SCALE GENOMIC DNA]</scope>
    <source>
        <strain evidence="1 2">CIRM-BRFM 2984</strain>
    </source>
</reference>
<sequence>MYCQQMFQGCCFSGSHQTEWALSPVPRARTAQLEPQTGLFVSVSRGVSVEGSLDFSAIFLRTLLEMDKERITVFKEFKELTVCFQFVVMVGELLNLPTAPRISGGAGGERGWRTSCQVKICSAGHWHQRAVPPESTSSTYWRNTCTAQTSLRGKVEPFCFEDLDETSSGWRQEFATGSAISGEKLWFMLPLGGGGESRADELMEAGGEK</sequence>
<organism evidence="1 2">
    <name type="scientific">Favolaschia claudopus</name>
    <dbReference type="NCBI Taxonomy" id="2862362"/>
    <lineage>
        <taxon>Eukaryota</taxon>
        <taxon>Fungi</taxon>
        <taxon>Dikarya</taxon>
        <taxon>Basidiomycota</taxon>
        <taxon>Agaricomycotina</taxon>
        <taxon>Agaricomycetes</taxon>
        <taxon>Agaricomycetidae</taxon>
        <taxon>Agaricales</taxon>
        <taxon>Marasmiineae</taxon>
        <taxon>Mycenaceae</taxon>
        <taxon>Favolaschia</taxon>
    </lineage>
</organism>
<dbReference type="Proteomes" id="UP001362999">
    <property type="component" value="Unassembled WGS sequence"/>
</dbReference>
<evidence type="ECO:0000313" key="1">
    <source>
        <dbReference type="EMBL" id="KAK7016267.1"/>
    </source>
</evidence>
<gene>
    <name evidence="1" type="ORF">R3P38DRAFT_2785933</name>
</gene>
<keyword evidence="2" id="KW-1185">Reference proteome</keyword>